<dbReference type="RefSeq" id="WP_154366226.1">
    <property type="nucleotide sequence ID" value="NZ_WKJH01000006.1"/>
</dbReference>
<organism evidence="1 2">
    <name type="scientific">Maribacter luteus</name>
    <dbReference type="NCBI Taxonomy" id="2594478"/>
    <lineage>
        <taxon>Bacteria</taxon>
        <taxon>Pseudomonadati</taxon>
        <taxon>Bacteroidota</taxon>
        <taxon>Flavobacteriia</taxon>
        <taxon>Flavobacteriales</taxon>
        <taxon>Flavobacteriaceae</taxon>
        <taxon>Maribacter</taxon>
    </lineage>
</organism>
<reference evidence="1 2" key="1">
    <citation type="submission" date="2019-11" db="EMBL/GenBank/DDBJ databases">
        <title>Maribacter lutea sp. nov., a marine bacterium isolated from intertidal sand.</title>
        <authorList>
            <person name="Liu A."/>
        </authorList>
    </citation>
    <scope>NUCLEOTIDE SEQUENCE [LARGE SCALE GENOMIC DNA]</scope>
    <source>
        <strain evidence="1 2">RZ05</strain>
    </source>
</reference>
<dbReference type="Pfam" id="PF07922">
    <property type="entry name" value="Glyco_transf_52"/>
    <property type="match status" value="1"/>
</dbReference>
<proteinExistence type="predicted"/>
<dbReference type="Proteomes" id="UP000443153">
    <property type="component" value="Unassembled WGS sequence"/>
</dbReference>
<gene>
    <name evidence="1" type="ORF">GJ691_09445</name>
</gene>
<evidence type="ECO:0000313" key="2">
    <source>
        <dbReference type="Proteomes" id="UP000443153"/>
    </source>
</evidence>
<sequence>MDNAIKRTFVSNSIYHIYLSIIYILKDSNYDVNAVGDNILFLLDRKGIDKKMIPFLESHFFRKVYLIPTFDIQKKGIGKINSLFFRRYSIVPYMEKIMPELVKEESFITESQIIISNPCSAKSYFLYKYPKKSFHGIEDGARDYRKIHTSWKIFLRNNITKKPLEGGDDRRIKTFYAQFPNKLPKKLRKKTKELNALKVIANLNNEAKKKVFDTFAFEPISDLKPGKNAIIITQPISENNIVASETDKIAIYQEIITSIEDGFHIVLKMHPRETTDYSKYFKSITIFGGSFPLEILSLGKDVYFDKGFTLFSTSINNIDIIGEKYIVGDKFSDYYTTKRWKNKIKQTVNQFK</sequence>
<keyword evidence="2" id="KW-1185">Reference proteome</keyword>
<dbReference type="OrthoDB" id="1100792at2"/>
<dbReference type="EMBL" id="WKJH01000006">
    <property type="protein sequence ID" value="MRX64393.1"/>
    <property type="molecule type" value="Genomic_DNA"/>
</dbReference>
<comment type="caution">
    <text evidence="1">The sequence shown here is derived from an EMBL/GenBank/DDBJ whole genome shotgun (WGS) entry which is preliminary data.</text>
</comment>
<dbReference type="AlphaFoldDB" id="A0A6I2MKT2"/>
<name>A0A6I2MKT2_9FLAO</name>
<evidence type="ECO:0000313" key="1">
    <source>
        <dbReference type="EMBL" id="MRX64393.1"/>
    </source>
</evidence>
<dbReference type="InterPro" id="IPR012477">
    <property type="entry name" value="Glyco_transf_52"/>
</dbReference>
<protein>
    <submittedName>
        <fullName evidence="1">Uncharacterized protein</fullName>
    </submittedName>
</protein>
<accession>A0A6I2MKT2</accession>